<dbReference type="EMBL" id="MCFL01000049">
    <property type="protein sequence ID" value="ORZ32220.1"/>
    <property type="molecule type" value="Genomic_DNA"/>
</dbReference>
<keyword evidence="6" id="KW-0809">Transit peptide</keyword>
<evidence type="ECO:0000256" key="12">
    <source>
        <dbReference type="ARBA" id="ARBA00048843"/>
    </source>
</evidence>
<dbReference type="InterPro" id="IPR013154">
    <property type="entry name" value="ADH-like_N"/>
</dbReference>
<dbReference type="STRING" id="765915.A0A1Y2HCA4"/>
<accession>A0A1Y2HCA4</accession>
<dbReference type="PANTHER" id="PTHR43981">
    <property type="entry name" value="ENOYL-[ACYL-CARRIER-PROTEIN] REDUCTASE, MITOCHONDRIAL"/>
    <property type="match status" value="1"/>
</dbReference>
<proteinExistence type="inferred from homology"/>
<dbReference type="CDD" id="cd08290">
    <property type="entry name" value="ETR"/>
    <property type="match status" value="1"/>
</dbReference>
<dbReference type="Gene3D" id="3.40.50.720">
    <property type="entry name" value="NAD(P)-binding Rossmann-like Domain"/>
    <property type="match status" value="1"/>
</dbReference>
<keyword evidence="8" id="KW-0443">Lipid metabolism</keyword>
<dbReference type="InterPro" id="IPR020843">
    <property type="entry name" value="ER"/>
</dbReference>
<dbReference type="InterPro" id="IPR013149">
    <property type="entry name" value="ADH-like_C"/>
</dbReference>
<evidence type="ECO:0000256" key="8">
    <source>
        <dbReference type="ARBA" id="ARBA00023098"/>
    </source>
</evidence>
<evidence type="ECO:0000256" key="5">
    <source>
        <dbReference type="ARBA" id="ARBA00022857"/>
    </source>
</evidence>
<organism evidence="14 15">
    <name type="scientific">Catenaria anguillulae PL171</name>
    <dbReference type="NCBI Taxonomy" id="765915"/>
    <lineage>
        <taxon>Eukaryota</taxon>
        <taxon>Fungi</taxon>
        <taxon>Fungi incertae sedis</taxon>
        <taxon>Blastocladiomycota</taxon>
        <taxon>Blastocladiomycetes</taxon>
        <taxon>Blastocladiales</taxon>
        <taxon>Catenariaceae</taxon>
        <taxon>Catenaria</taxon>
    </lineage>
</organism>
<dbReference type="FunFam" id="3.40.50.720:FF:000112">
    <property type="entry name" value="Enoyl-[acyl-carrier-protein] reductase 1, mitochondrial"/>
    <property type="match status" value="1"/>
</dbReference>
<dbReference type="Proteomes" id="UP000193411">
    <property type="component" value="Unassembled WGS sequence"/>
</dbReference>
<comment type="similarity">
    <text evidence="2">Belongs to the zinc-containing alcohol dehydrogenase family. Quinone oxidoreductase subfamily.</text>
</comment>
<evidence type="ECO:0000256" key="7">
    <source>
        <dbReference type="ARBA" id="ARBA00023002"/>
    </source>
</evidence>
<dbReference type="InterPro" id="IPR036291">
    <property type="entry name" value="NAD(P)-bd_dom_sf"/>
</dbReference>
<dbReference type="PANTHER" id="PTHR43981:SF2">
    <property type="entry name" value="ENOYL-[ACYL-CARRIER-PROTEIN] REDUCTASE, MITOCHONDRIAL"/>
    <property type="match status" value="1"/>
</dbReference>
<evidence type="ECO:0000256" key="1">
    <source>
        <dbReference type="ARBA" id="ARBA00004173"/>
    </source>
</evidence>
<feature type="domain" description="Enoyl reductase (ER)" evidence="13">
    <location>
        <begin position="28"/>
        <end position="357"/>
    </location>
</feature>
<keyword evidence="10" id="KW-0275">Fatty acid biosynthesis</keyword>
<keyword evidence="4" id="KW-0276">Fatty acid metabolism</keyword>
<dbReference type="OrthoDB" id="7482721at2759"/>
<dbReference type="Pfam" id="PF08240">
    <property type="entry name" value="ADH_N"/>
    <property type="match status" value="1"/>
</dbReference>
<dbReference type="Pfam" id="PF00107">
    <property type="entry name" value="ADH_zinc_N"/>
    <property type="match status" value="1"/>
</dbReference>
<evidence type="ECO:0000313" key="15">
    <source>
        <dbReference type="Proteomes" id="UP000193411"/>
    </source>
</evidence>
<keyword evidence="5" id="KW-0521">NADP</keyword>
<dbReference type="Gene3D" id="3.90.180.10">
    <property type="entry name" value="Medium-chain alcohol dehydrogenases, catalytic domain"/>
    <property type="match status" value="1"/>
</dbReference>
<protein>
    <recommendedName>
        <fullName evidence="11">enoyl-[acyl-carrier-protein] reductase</fullName>
        <ecNumber evidence="11">1.3.1.104</ecNumber>
    </recommendedName>
</protein>
<dbReference type="GO" id="GO:0006633">
    <property type="term" value="P:fatty acid biosynthetic process"/>
    <property type="evidence" value="ECO:0007669"/>
    <property type="project" value="UniProtKB-KW"/>
</dbReference>
<name>A0A1Y2HCA4_9FUNG</name>
<evidence type="ECO:0000256" key="3">
    <source>
        <dbReference type="ARBA" id="ARBA00022516"/>
    </source>
</evidence>
<dbReference type="InterPro" id="IPR051034">
    <property type="entry name" value="Mito_Enoyl-ACP_Reductase"/>
</dbReference>
<dbReference type="EC" id="1.3.1.104" evidence="11"/>
<keyword evidence="9" id="KW-0496">Mitochondrion</keyword>
<dbReference type="InterPro" id="IPR011032">
    <property type="entry name" value="GroES-like_sf"/>
</dbReference>
<sequence>MSTTSTIVTNLVSIPTSTTAVYASSYGNPSDVLRVGRVSLPDLTTAAPGTVLVRMLAAPVNPSDINAIQGVYPIPLAFTGEKGIDVPGFEGVGQVVAIHSLSAANGLQLGDLVIPSGTVPGTWRHHLVLPAANLIPLKRADDARALPISALANLSVNPCTAFRMLQDFAPNMQPGDVVVQNGGNSAVGQYVAQLGHLWGLRVISVVRDRPDFDVLAAKLKAQGAYEVVRPNELRRLVHANKDSWGSRIHLALNTVGGQSATDLLRVLAVGGTLVTYGGMSKDPIAVPTAPLIFKDVRLRGFWMSEWKKRADEREYRAMLDELVGYVAESKIQAPEFQEVVVKQVEHLQAGEQEKIVGRLPQREVRSWARNSCLCFH</sequence>
<evidence type="ECO:0000256" key="2">
    <source>
        <dbReference type="ARBA" id="ARBA00010371"/>
    </source>
</evidence>
<keyword evidence="15" id="KW-1185">Reference proteome</keyword>
<keyword evidence="7" id="KW-0560">Oxidoreductase</keyword>
<comment type="catalytic activity">
    <reaction evidence="12">
        <text>a 2,3-saturated acyl-[ACP] + NADP(+) = a (2E)-enoyl-[ACP] + NADPH + H(+)</text>
        <dbReference type="Rhea" id="RHEA:22564"/>
        <dbReference type="Rhea" id="RHEA-COMP:9925"/>
        <dbReference type="Rhea" id="RHEA-COMP:9926"/>
        <dbReference type="ChEBI" id="CHEBI:15378"/>
        <dbReference type="ChEBI" id="CHEBI:57783"/>
        <dbReference type="ChEBI" id="CHEBI:58349"/>
        <dbReference type="ChEBI" id="CHEBI:78784"/>
        <dbReference type="ChEBI" id="CHEBI:78785"/>
        <dbReference type="EC" id="1.3.1.104"/>
    </reaction>
</comment>
<dbReference type="GO" id="GO:0141148">
    <property type="term" value="F:enoyl-[acyl-carrier-protein] reductase (NADPH) activity"/>
    <property type="evidence" value="ECO:0007669"/>
    <property type="project" value="UniProtKB-EC"/>
</dbReference>
<evidence type="ECO:0000256" key="6">
    <source>
        <dbReference type="ARBA" id="ARBA00022946"/>
    </source>
</evidence>
<reference evidence="14 15" key="1">
    <citation type="submission" date="2016-07" db="EMBL/GenBank/DDBJ databases">
        <title>Pervasive Adenine N6-methylation of Active Genes in Fungi.</title>
        <authorList>
            <consortium name="DOE Joint Genome Institute"/>
            <person name="Mondo S.J."/>
            <person name="Dannebaum R.O."/>
            <person name="Kuo R.C."/>
            <person name="Labutti K."/>
            <person name="Haridas S."/>
            <person name="Kuo A."/>
            <person name="Salamov A."/>
            <person name="Ahrendt S.R."/>
            <person name="Lipzen A."/>
            <person name="Sullivan W."/>
            <person name="Andreopoulos W.B."/>
            <person name="Clum A."/>
            <person name="Lindquist E."/>
            <person name="Daum C."/>
            <person name="Ramamoorthy G.K."/>
            <person name="Gryganskyi A."/>
            <person name="Culley D."/>
            <person name="Magnuson J.K."/>
            <person name="James T.Y."/>
            <person name="O'Malley M.A."/>
            <person name="Stajich J.E."/>
            <person name="Spatafora J.W."/>
            <person name="Visel A."/>
            <person name="Grigoriev I.V."/>
        </authorList>
    </citation>
    <scope>NUCLEOTIDE SEQUENCE [LARGE SCALE GENOMIC DNA]</scope>
    <source>
        <strain evidence="14 15">PL171</strain>
    </source>
</reference>
<feature type="non-terminal residue" evidence="14">
    <location>
        <position position="376"/>
    </location>
</feature>
<evidence type="ECO:0000313" key="14">
    <source>
        <dbReference type="EMBL" id="ORZ32220.1"/>
    </source>
</evidence>
<dbReference type="SMART" id="SM00829">
    <property type="entry name" value="PKS_ER"/>
    <property type="match status" value="1"/>
</dbReference>
<evidence type="ECO:0000256" key="9">
    <source>
        <dbReference type="ARBA" id="ARBA00023128"/>
    </source>
</evidence>
<comment type="subcellular location">
    <subcellularLocation>
        <location evidence="1">Mitochondrion</location>
    </subcellularLocation>
</comment>
<comment type="caution">
    <text evidence="14">The sequence shown here is derived from an EMBL/GenBank/DDBJ whole genome shotgun (WGS) entry which is preliminary data.</text>
</comment>
<dbReference type="SUPFAM" id="SSF50129">
    <property type="entry name" value="GroES-like"/>
    <property type="match status" value="1"/>
</dbReference>
<gene>
    <name evidence="14" type="ORF">BCR44DRAFT_50578</name>
</gene>
<evidence type="ECO:0000256" key="10">
    <source>
        <dbReference type="ARBA" id="ARBA00023160"/>
    </source>
</evidence>
<dbReference type="GO" id="GO:0005739">
    <property type="term" value="C:mitochondrion"/>
    <property type="evidence" value="ECO:0007669"/>
    <property type="project" value="UniProtKB-SubCell"/>
</dbReference>
<evidence type="ECO:0000256" key="4">
    <source>
        <dbReference type="ARBA" id="ARBA00022832"/>
    </source>
</evidence>
<evidence type="ECO:0000259" key="13">
    <source>
        <dbReference type="SMART" id="SM00829"/>
    </source>
</evidence>
<keyword evidence="3" id="KW-0444">Lipid biosynthesis</keyword>
<dbReference type="SUPFAM" id="SSF51735">
    <property type="entry name" value="NAD(P)-binding Rossmann-fold domains"/>
    <property type="match status" value="1"/>
</dbReference>
<dbReference type="AlphaFoldDB" id="A0A1Y2HCA4"/>
<evidence type="ECO:0000256" key="11">
    <source>
        <dbReference type="ARBA" id="ARBA00038963"/>
    </source>
</evidence>